<evidence type="ECO:0000313" key="1">
    <source>
        <dbReference type="EMBL" id="ABM77945.1"/>
    </source>
</evidence>
<gene>
    <name evidence="1" type="ordered locus">P9303_11961</name>
</gene>
<organism evidence="1 2">
    <name type="scientific">Prochlorococcus marinus (strain MIT 9303)</name>
    <dbReference type="NCBI Taxonomy" id="59922"/>
    <lineage>
        <taxon>Bacteria</taxon>
        <taxon>Bacillati</taxon>
        <taxon>Cyanobacteriota</taxon>
        <taxon>Cyanophyceae</taxon>
        <taxon>Synechococcales</taxon>
        <taxon>Prochlorococcaceae</taxon>
        <taxon>Prochlorococcus</taxon>
    </lineage>
</organism>
<dbReference type="AlphaFoldDB" id="A2C8Y5"/>
<dbReference type="HOGENOM" id="CLU_3121461_0_0_3"/>
<name>A2C8Y5_PROM3</name>
<sequence length="50" mass="5318">MITTEDLKAHRQNLSDEELEGVAGGAIGQQSGSMGDLWFACYIGEACKGE</sequence>
<dbReference type="Proteomes" id="UP000002274">
    <property type="component" value="Chromosome"/>
</dbReference>
<accession>A2C8Y5</accession>
<proteinExistence type="predicted"/>
<dbReference type="STRING" id="59922.P9303_11961"/>
<protein>
    <submittedName>
        <fullName evidence="1">Uncharacterized protein</fullName>
    </submittedName>
</protein>
<evidence type="ECO:0000313" key="2">
    <source>
        <dbReference type="Proteomes" id="UP000002274"/>
    </source>
</evidence>
<reference evidence="1 2" key="1">
    <citation type="journal article" date="2007" name="PLoS Genet.">
        <title>Patterns and implications of gene gain and loss in the evolution of Prochlorococcus.</title>
        <authorList>
            <person name="Kettler G.C."/>
            <person name="Martiny A.C."/>
            <person name="Huang K."/>
            <person name="Zucker J."/>
            <person name="Coleman M.L."/>
            <person name="Rodrigue S."/>
            <person name="Chen F."/>
            <person name="Lapidus A."/>
            <person name="Ferriera S."/>
            <person name="Johnson J."/>
            <person name="Steglich C."/>
            <person name="Church G.M."/>
            <person name="Richardson P."/>
            <person name="Chisholm S.W."/>
        </authorList>
    </citation>
    <scope>NUCLEOTIDE SEQUENCE [LARGE SCALE GENOMIC DNA]</scope>
    <source>
        <strain evidence="1 2">MIT 9303</strain>
    </source>
</reference>
<dbReference type="KEGG" id="pmf:P9303_11961"/>
<dbReference type="EMBL" id="CP000554">
    <property type="protein sequence ID" value="ABM77945.1"/>
    <property type="molecule type" value="Genomic_DNA"/>
</dbReference>